<sequence length="74" mass="8686">MVAAPSTAMTARDAVTDLEDLKQRRSALQLRLEDGYQRIEQALKDGKDVTRWEDFWVQLLDEYVRICDTIRELE</sequence>
<accession>D1C3D2</accession>
<dbReference type="Proteomes" id="UP000002027">
    <property type="component" value="Chromosome 1"/>
</dbReference>
<dbReference type="RefSeq" id="WP_012871796.1">
    <property type="nucleotide sequence ID" value="NC_013523.1"/>
</dbReference>
<evidence type="ECO:0000256" key="1">
    <source>
        <dbReference type="SAM" id="Coils"/>
    </source>
</evidence>
<dbReference type="HOGENOM" id="CLU_2685968_0_0_0"/>
<dbReference type="STRING" id="479434.Sthe_1314"/>
<keyword evidence="1" id="KW-0175">Coiled coil</keyword>
<proteinExistence type="predicted"/>
<protein>
    <submittedName>
        <fullName evidence="2">Uncharacterized protein</fullName>
    </submittedName>
</protein>
<organism evidence="2 3">
    <name type="scientific">Sphaerobacter thermophilus (strain ATCC 49802 / DSM 20745 / KCCM 41009 / NCIMB 13125 / S 6022)</name>
    <dbReference type="NCBI Taxonomy" id="479434"/>
    <lineage>
        <taxon>Bacteria</taxon>
        <taxon>Pseudomonadati</taxon>
        <taxon>Thermomicrobiota</taxon>
        <taxon>Thermomicrobia</taxon>
        <taxon>Sphaerobacterales</taxon>
        <taxon>Sphaerobacterineae</taxon>
        <taxon>Sphaerobacteraceae</taxon>
        <taxon>Sphaerobacter</taxon>
    </lineage>
</organism>
<feature type="coiled-coil region" evidence="1">
    <location>
        <begin position="11"/>
        <end position="38"/>
    </location>
</feature>
<dbReference type="AlphaFoldDB" id="D1C3D2"/>
<reference evidence="3" key="1">
    <citation type="submission" date="2009-11" db="EMBL/GenBank/DDBJ databases">
        <title>The complete chromosome 1 of Sphaerobacter thermophilus DSM 20745.</title>
        <authorList>
            <person name="Lucas S."/>
            <person name="Copeland A."/>
            <person name="Lapidus A."/>
            <person name="Glavina del Rio T."/>
            <person name="Dalin E."/>
            <person name="Tice H."/>
            <person name="Bruce D."/>
            <person name="Goodwin L."/>
            <person name="Pitluck S."/>
            <person name="Kyrpides N."/>
            <person name="Mavromatis K."/>
            <person name="Ivanova N."/>
            <person name="Mikhailova N."/>
            <person name="LaButti K.M."/>
            <person name="Clum A."/>
            <person name="Sun H.I."/>
            <person name="Brettin T."/>
            <person name="Detter J.C."/>
            <person name="Han C."/>
            <person name="Larimer F."/>
            <person name="Land M."/>
            <person name="Hauser L."/>
            <person name="Markowitz V."/>
            <person name="Cheng J.F."/>
            <person name="Hugenholtz P."/>
            <person name="Woyke T."/>
            <person name="Wu D."/>
            <person name="Steenblock K."/>
            <person name="Schneider S."/>
            <person name="Pukall R."/>
            <person name="Goeker M."/>
            <person name="Klenk H.P."/>
            <person name="Eisen J.A."/>
        </authorList>
    </citation>
    <scope>NUCLEOTIDE SEQUENCE [LARGE SCALE GENOMIC DNA]</scope>
    <source>
        <strain evidence="3">ATCC 49802 / DSM 20745 / S 6022</strain>
    </source>
</reference>
<name>D1C3D2_SPHTD</name>
<keyword evidence="3" id="KW-1185">Reference proteome</keyword>
<evidence type="ECO:0000313" key="2">
    <source>
        <dbReference type="EMBL" id="ACZ38749.1"/>
    </source>
</evidence>
<dbReference type="EMBL" id="CP001823">
    <property type="protein sequence ID" value="ACZ38749.1"/>
    <property type="molecule type" value="Genomic_DNA"/>
</dbReference>
<evidence type="ECO:0000313" key="3">
    <source>
        <dbReference type="Proteomes" id="UP000002027"/>
    </source>
</evidence>
<reference evidence="2 3" key="2">
    <citation type="journal article" date="2010" name="Stand. Genomic Sci.">
        <title>Complete genome sequence of Desulfohalobium retbaense type strain (HR(100)).</title>
        <authorList>
            <person name="Spring S."/>
            <person name="Nolan M."/>
            <person name="Lapidus A."/>
            <person name="Glavina Del Rio T."/>
            <person name="Copeland A."/>
            <person name="Tice H."/>
            <person name="Cheng J.F."/>
            <person name="Lucas S."/>
            <person name="Land M."/>
            <person name="Chen F."/>
            <person name="Bruce D."/>
            <person name="Goodwin L."/>
            <person name="Pitluck S."/>
            <person name="Ivanova N."/>
            <person name="Mavromatis K."/>
            <person name="Mikhailova N."/>
            <person name="Pati A."/>
            <person name="Chen A."/>
            <person name="Palaniappan K."/>
            <person name="Hauser L."/>
            <person name="Chang Y.J."/>
            <person name="Jeffries C.D."/>
            <person name="Munk C."/>
            <person name="Kiss H."/>
            <person name="Chain P."/>
            <person name="Han C."/>
            <person name="Brettin T."/>
            <person name="Detter J.C."/>
            <person name="Schuler E."/>
            <person name="Goker M."/>
            <person name="Rohde M."/>
            <person name="Bristow J."/>
            <person name="Eisen J.A."/>
            <person name="Markowitz V."/>
            <person name="Hugenholtz P."/>
            <person name="Kyrpides N.C."/>
            <person name="Klenk H.P."/>
        </authorList>
    </citation>
    <scope>NUCLEOTIDE SEQUENCE [LARGE SCALE GENOMIC DNA]</scope>
    <source>
        <strain evidence="3">ATCC 49802 / DSM 20745 / S 6022</strain>
    </source>
</reference>
<dbReference type="KEGG" id="sti:Sthe_1314"/>
<gene>
    <name evidence="2" type="ordered locus">Sthe_1314</name>
</gene>
<dbReference type="InParanoid" id="D1C3D2"/>
<dbReference type="OrthoDB" id="9963010at2"/>